<dbReference type="EMBL" id="FNJQ01000004">
    <property type="protein sequence ID" value="SDP00181.1"/>
    <property type="molecule type" value="Genomic_DNA"/>
</dbReference>
<reference evidence="1 2" key="1">
    <citation type="submission" date="2016-10" db="EMBL/GenBank/DDBJ databases">
        <authorList>
            <person name="de Groot N.N."/>
        </authorList>
    </citation>
    <scope>NUCLEOTIDE SEQUENCE [LARGE SCALE GENOMIC DNA]</scope>
    <source>
        <strain evidence="1 2">S137</strain>
    </source>
</reference>
<evidence type="ECO:0000313" key="1">
    <source>
        <dbReference type="EMBL" id="SDP00181.1"/>
    </source>
</evidence>
<protein>
    <submittedName>
        <fullName evidence="1">Uncharacterized protein</fullName>
    </submittedName>
</protein>
<accession>A0A1H0P5E1</accession>
<dbReference type="Proteomes" id="UP000182412">
    <property type="component" value="Unassembled WGS sequence"/>
</dbReference>
<evidence type="ECO:0000313" key="2">
    <source>
        <dbReference type="Proteomes" id="UP000182412"/>
    </source>
</evidence>
<organism evidence="1 2">
    <name type="scientific">Selenomonas ruminantium</name>
    <dbReference type="NCBI Taxonomy" id="971"/>
    <lineage>
        <taxon>Bacteria</taxon>
        <taxon>Bacillati</taxon>
        <taxon>Bacillota</taxon>
        <taxon>Negativicutes</taxon>
        <taxon>Selenomonadales</taxon>
        <taxon>Selenomonadaceae</taxon>
        <taxon>Selenomonas</taxon>
    </lineage>
</organism>
<name>A0A1H0P5E1_SELRU</name>
<dbReference type="AlphaFoldDB" id="A0A1H0P5E1"/>
<gene>
    <name evidence="1" type="ORF">SAMN05216366_104118</name>
</gene>
<sequence>MLTTRGKYDNKKERLLYMIYCNVGMTPGPLELKACLGAFSDKLIDKLNKSEEGMDDSKRAEMQKLNSKIKSMQDIIRWIDSRDNRELNEGIMLNETEAKFVADMLREYLKLLNDHYWQEILDAFGRLEAKERLRKQVRADVMGSFRIME</sequence>
<proteinExistence type="predicted"/>